<protein>
    <submittedName>
        <fullName evidence="2">Uncharacterized protein</fullName>
    </submittedName>
</protein>
<sequence length="215" mass="23942">MADATVSQVDGEIREAQAAIDALEQAVTKGDDTVTAESVSEARSRLSFLQLRRRGAEHREREDNERARRQAVVDAYAERDEFYTNGTAPAREAYAALVDATRAFQVEVRKMWAAHASLGAQAVELGVELRQDLRWEFDFSSYVDEDGHTFAQAAFKEASGQALPRPHGLHDAATHTGHAEQTAREERAERERQAKFEASYETHSDHPVTTQLATS</sequence>
<name>A0A239E5A8_9NOCA</name>
<dbReference type="EMBL" id="FZOW01000002">
    <property type="protein sequence ID" value="SNS39905.1"/>
    <property type="molecule type" value="Genomic_DNA"/>
</dbReference>
<keyword evidence="3" id="KW-1185">Reference proteome</keyword>
<evidence type="ECO:0000256" key="1">
    <source>
        <dbReference type="SAM" id="MobiDB-lite"/>
    </source>
</evidence>
<reference evidence="3" key="1">
    <citation type="submission" date="2017-06" db="EMBL/GenBank/DDBJ databases">
        <authorList>
            <person name="Varghese N."/>
            <person name="Submissions S."/>
        </authorList>
    </citation>
    <scope>NUCLEOTIDE SEQUENCE [LARGE SCALE GENOMIC DNA]</scope>
    <source>
        <strain evidence="3">JCM 23211</strain>
    </source>
</reference>
<gene>
    <name evidence="2" type="ORF">SAMN05421642_102214</name>
</gene>
<dbReference type="AlphaFoldDB" id="A0A239E5A8"/>
<proteinExistence type="predicted"/>
<dbReference type="Proteomes" id="UP000198327">
    <property type="component" value="Unassembled WGS sequence"/>
</dbReference>
<feature type="compositionally biased region" description="Basic and acidic residues" evidence="1">
    <location>
        <begin position="168"/>
        <end position="206"/>
    </location>
</feature>
<organism evidence="2 3">
    <name type="scientific">Rhodococcoides kyotonense</name>
    <dbReference type="NCBI Taxonomy" id="398843"/>
    <lineage>
        <taxon>Bacteria</taxon>
        <taxon>Bacillati</taxon>
        <taxon>Actinomycetota</taxon>
        <taxon>Actinomycetes</taxon>
        <taxon>Mycobacteriales</taxon>
        <taxon>Nocardiaceae</taxon>
        <taxon>Rhodococcoides</taxon>
    </lineage>
</organism>
<evidence type="ECO:0000313" key="2">
    <source>
        <dbReference type="EMBL" id="SNS39905.1"/>
    </source>
</evidence>
<feature type="region of interest" description="Disordered" evidence="1">
    <location>
        <begin position="157"/>
        <end position="215"/>
    </location>
</feature>
<dbReference type="RefSeq" id="WP_089243274.1">
    <property type="nucleotide sequence ID" value="NZ_FZOW01000002.1"/>
</dbReference>
<evidence type="ECO:0000313" key="3">
    <source>
        <dbReference type="Proteomes" id="UP000198327"/>
    </source>
</evidence>
<accession>A0A239E5A8</accession>